<evidence type="ECO:0000256" key="4">
    <source>
        <dbReference type="ARBA" id="ARBA00023033"/>
    </source>
</evidence>
<dbReference type="GO" id="GO:0004497">
    <property type="term" value="F:monooxygenase activity"/>
    <property type="evidence" value="ECO:0007669"/>
    <property type="project" value="UniProtKB-KW"/>
</dbReference>
<reference evidence="9 10" key="1">
    <citation type="submission" date="2018-08" db="EMBL/GenBank/DDBJ databases">
        <title>Recombination of ecologically and evolutionarily significant loci maintains genetic cohesion in the Pseudomonas syringae species complex.</title>
        <authorList>
            <person name="Dillon M."/>
            <person name="Thakur S."/>
            <person name="Almeida R.N.D."/>
            <person name="Weir B.S."/>
            <person name="Guttman D.S."/>
        </authorList>
    </citation>
    <scope>NUCLEOTIDE SEQUENCE [LARGE SCALE GENOMIC DNA]</scope>
    <source>
        <strain evidence="9 10">ICMP 2821</strain>
    </source>
</reference>
<dbReference type="Gene3D" id="3.20.20.30">
    <property type="entry name" value="Luciferase-like domain"/>
    <property type="match status" value="1"/>
</dbReference>
<dbReference type="Proteomes" id="UP000281372">
    <property type="component" value="Unassembled WGS sequence"/>
</dbReference>
<dbReference type="PANTHER" id="PTHR30011:SF16">
    <property type="entry name" value="C2H2 FINGER DOMAIN TRANSCRIPTION FACTOR (EUROFUNG)-RELATED"/>
    <property type="match status" value="1"/>
</dbReference>
<gene>
    <name evidence="9" type="ORF">ALQ64_05650</name>
</gene>
<evidence type="ECO:0000313" key="9">
    <source>
        <dbReference type="EMBL" id="RMN40541.1"/>
    </source>
</evidence>
<feature type="region of interest" description="Disordered" evidence="7">
    <location>
        <begin position="515"/>
        <end position="543"/>
    </location>
</feature>
<proteinExistence type="inferred from homology"/>
<evidence type="ECO:0000256" key="1">
    <source>
        <dbReference type="ARBA" id="ARBA00022630"/>
    </source>
</evidence>
<keyword evidence="4 9" id="KW-0503">Monooxygenase</keyword>
<comment type="caution">
    <text evidence="9">The sequence shown here is derived from an EMBL/GenBank/DDBJ whole genome shotgun (WGS) entry which is preliminary data.</text>
</comment>
<dbReference type="PANTHER" id="PTHR30011">
    <property type="entry name" value="ALKANESULFONATE MONOOXYGENASE-RELATED"/>
    <property type="match status" value="1"/>
</dbReference>
<dbReference type="GO" id="GO:0016705">
    <property type="term" value="F:oxidoreductase activity, acting on paired donors, with incorporation or reduction of molecular oxygen"/>
    <property type="evidence" value="ECO:0007669"/>
    <property type="project" value="InterPro"/>
</dbReference>
<dbReference type="Pfam" id="PF00296">
    <property type="entry name" value="Bac_luciferase"/>
    <property type="match status" value="1"/>
</dbReference>
<dbReference type="InterPro" id="IPR036661">
    <property type="entry name" value="Luciferase-like_sf"/>
</dbReference>
<dbReference type="InterPro" id="IPR011251">
    <property type="entry name" value="Luciferase-like_dom"/>
</dbReference>
<dbReference type="NCBIfam" id="TIGR03860">
    <property type="entry name" value="FMN_nitrolo"/>
    <property type="match status" value="1"/>
</dbReference>
<comment type="similarity">
    <text evidence="5">Belongs to the NtaA/SnaA/DszA monooxygenase family.</text>
</comment>
<accession>A0A3M3LZK1</accession>
<evidence type="ECO:0000256" key="3">
    <source>
        <dbReference type="ARBA" id="ARBA00023002"/>
    </source>
</evidence>
<feature type="binding site" evidence="6">
    <location>
        <position position="235"/>
    </location>
    <ligand>
        <name>FMN</name>
        <dbReference type="ChEBI" id="CHEBI:58210"/>
    </ligand>
</feature>
<keyword evidence="1 6" id="KW-0285">Flavoprotein</keyword>
<keyword evidence="2 6" id="KW-0288">FMN</keyword>
<name>A0A3M3LZK1_PSECA</name>
<evidence type="ECO:0000313" key="10">
    <source>
        <dbReference type="Proteomes" id="UP000281372"/>
    </source>
</evidence>
<dbReference type="InterPro" id="IPR016215">
    <property type="entry name" value="NTA_MOA"/>
</dbReference>
<dbReference type="EMBL" id="RBOW01000090">
    <property type="protein sequence ID" value="RMN40541.1"/>
    <property type="molecule type" value="Genomic_DNA"/>
</dbReference>
<evidence type="ECO:0000256" key="7">
    <source>
        <dbReference type="SAM" id="MobiDB-lite"/>
    </source>
</evidence>
<protein>
    <submittedName>
        <fullName evidence="9">Xenobiotic compound monooxygenase, DszA protein</fullName>
    </submittedName>
</protein>
<feature type="domain" description="Luciferase-like" evidence="8">
    <location>
        <begin position="107"/>
        <end position="465"/>
    </location>
</feature>
<organism evidence="9 10">
    <name type="scientific">Pseudomonas cannabina</name>
    <dbReference type="NCBI Taxonomy" id="86840"/>
    <lineage>
        <taxon>Bacteria</taxon>
        <taxon>Pseudomonadati</taxon>
        <taxon>Pseudomonadota</taxon>
        <taxon>Gammaproteobacteria</taxon>
        <taxon>Pseudomonadales</taxon>
        <taxon>Pseudomonadaceae</taxon>
        <taxon>Pseudomonas</taxon>
    </lineage>
</organism>
<feature type="binding site" evidence="6">
    <location>
        <position position="135"/>
    </location>
    <ligand>
        <name>FMN</name>
        <dbReference type="ChEBI" id="CHEBI:58210"/>
    </ligand>
</feature>
<evidence type="ECO:0000256" key="6">
    <source>
        <dbReference type="PIRSR" id="PIRSR000337-1"/>
    </source>
</evidence>
<dbReference type="SUPFAM" id="SSF51679">
    <property type="entry name" value="Bacterial luciferase-like"/>
    <property type="match status" value="1"/>
</dbReference>
<feature type="binding site" evidence="6">
    <location>
        <position position="181"/>
    </location>
    <ligand>
        <name>FMN</name>
        <dbReference type="ChEBI" id="CHEBI:58210"/>
    </ligand>
</feature>
<feature type="compositionally biased region" description="Low complexity" evidence="7">
    <location>
        <begin position="1"/>
        <end position="14"/>
    </location>
</feature>
<feature type="binding site" evidence="6">
    <location>
        <position position="231"/>
    </location>
    <ligand>
        <name>FMN</name>
        <dbReference type="ChEBI" id="CHEBI:58210"/>
    </ligand>
</feature>
<evidence type="ECO:0000256" key="2">
    <source>
        <dbReference type="ARBA" id="ARBA00022643"/>
    </source>
</evidence>
<dbReference type="AlphaFoldDB" id="A0A3M3LZK1"/>
<dbReference type="FunFam" id="3.20.20.30:FF:000008">
    <property type="entry name" value="Xenobiotic compound monooxygenase A subunit"/>
    <property type="match status" value="1"/>
</dbReference>
<feature type="binding site" evidence="6">
    <location>
        <position position="307"/>
    </location>
    <ligand>
        <name>FMN</name>
        <dbReference type="ChEBI" id="CHEBI:58210"/>
    </ligand>
</feature>
<sequence>MAGARPGPGWPARAAPDRQQRGGDCQCRCVAGGRQRSPDNALRCQHRPVANRCAGTIRSSAINASTASYRRSFRSKCMSRQIRLNAFDMNCVGHQSPGLWAHPRDRSWQYKDLEYWTDLARILERGKFDGLFIADVLGIYDVYRGNGEAAIRQATQVPVNDPLQLIPPMALVTEHLGFGLTASLSFEHPYPFARRLSTLDHLTKGRAGWNIVTSYLESGAKNLGQKTLTEHDARYDYAEEYLEVCYKLWEGSWEDGAILRDRERRVFSDPSKIHEIRHVGKHFQVPGIHLCEPSPQRTPVLYQAGASSRGKQFAAEHAECVFVAAPSKVLLKKTVADIRRRTAEAGRDSSKVLIFNLQTVILGETDAKAKAKFEEYKSWVSYEGAMALISGWTGIDFSQFKPDEPLRHVHTNAIQSAVETFSTADPNTVWTPRALADWVGIGGFGPLFVGSPETVADLLQEWVEETDVDGFNLAYALTHETFIDAVDLLVPELQKRGVYKNEYAKGTLREKLFGDGPRLETGHPGAGFRDLAALNRNRQTESA</sequence>
<evidence type="ECO:0000256" key="5">
    <source>
        <dbReference type="ARBA" id="ARBA00033748"/>
    </source>
</evidence>
<dbReference type="PIRSF" id="PIRSF000337">
    <property type="entry name" value="NTA_MOA"/>
    <property type="match status" value="1"/>
</dbReference>
<keyword evidence="3" id="KW-0560">Oxidoreductase</keyword>
<evidence type="ECO:0000259" key="8">
    <source>
        <dbReference type="Pfam" id="PF00296"/>
    </source>
</evidence>
<dbReference type="InterPro" id="IPR051260">
    <property type="entry name" value="Diverse_substr_monoxygenases"/>
</dbReference>
<feature type="region of interest" description="Disordered" evidence="7">
    <location>
        <begin position="1"/>
        <end position="23"/>
    </location>
</feature>